<dbReference type="Pfam" id="PF07589">
    <property type="entry name" value="PEP-CTERM"/>
    <property type="match status" value="1"/>
</dbReference>
<name>A0A518ANQ7_9BACT</name>
<dbReference type="Gene3D" id="1.10.1330.10">
    <property type="entry name" value="Dockerin domain"/>
    <property type="match status" value="1"/>
</dbReference>
<dbReference type="KEGG" id="amuc:Pan181_25650"/>
<feature type="chain" id="PRO_5021952605" description="Ice-binding protein C-terminal domain-containing protein" evidence="1">
    <location>
        <begin position="26"/>
        <end position="255"/>
    </location>
</feature>
<dbReference type="PROSITE" id="PS00018">
    <property type="entry name" value="EF_HAND_1"/>
    <property type="match status" value="1"/>
</dbReference>
<evidence type="ECO:0000256" key="1">
    <source>
        <dbReference type="SAM" id="SignalP"/>
    </source>
</evidence>
<reference evidence="3 4" key="1">
    <citation type="submission" date="2019-02" db="EMBL/GenBank/DDBJ databases">
        <title>Deep-cultivation of Planctomycetes and their phenomic and genomic characterization uncovers novel biology.</title>
        <authorList>
            <person name="Wiegand S."/>
            <person name="Jogler M."/>
            <person name="Boedeker C."/>
            <person name="Pinto D."/>
            <person name="Vollmers J."/>
            <person name="Rivas-Marin E."/>
            <person name="Kohn T."/>
            <person name="Peeters S.H."/>
            <person name="Heuer A."/>
            <person name="Rast P."/>
            <person name="Oberbeckmann S."/>
            <person name="Bunk B."/>
            <person name="Jeske O."/>
            <person name="Meyerdierks A."/>
            <person name="Storesund J.E."/>
            <person name="Kallscheuer N."/>
            <person name="Luecker S."/>
            <person name="Lage O.M."/>
            <person name="Pohl T."/>
            <person name="Merkel B.J."/>
            <person name="Hornburger P."/>
            <person name="Mueller R.-W."/>
            <person name="Bruemmer F."/>
            <person name="Labrenz M."/>
            <person name="Spormann A.M."/>
            <person name="Op den Camp H."/>
            <person name="Overmann J."/>
            <person name="Amann R."/>
            <person name="Jetten M.S.M."/>
            <person name="Mascher T."/>
            <person name="Medema M.H."/>
            <person name="Devos D.P."/>
            <person name="Kaster A.-K."/>
            <person name="Ovreas L."/>
            <person name="Rohde M."/>
            <person name="Galperin M.Y."/>
            <person name="Jogler C."/>
        </authorList>
    </citation>
    <scope>NUCLEOTIDE SEQUENCE [LARGE SCALE GENOMIC DNA]</scope>
    <source>
        <strain evidence="3 4">Pan181</strain>
    </source>
</reference>
<evidence type="ECO:0000259" key="2">
    <source>
        <dbReference type="Pfam" id="PF07589"/>
    </source>
</evidence>
<dbReference type="AlphaFoldDB" id="A0A518ANQ7"/>
<keyword evidence="1" id="KW-0732">Signal</keyword>
<keyword evidence="4" id="KW-1185">Reference proteome</keyword>
<accession>A0A518ANQ7</accession>
<evidence type="ECO:0000313" key="4">
    <source>
        <dbReference type="Proteomes" id="UP000315750"/>
    </source>
</evidence>
<sequence precursor="true">MTFPSVRNRLILIALFACCGSFCRAASAELAATIRLTTGEFRLSNIGETDISLVGYSIEMSTPELLADQWLPVTGRLDSSVTGDGSFDAASPWFVLAPLETPPTLVDELSEATALGSGGLMAAGDILYLGNVWDTNTTPDVAVTVFDGTAAELISVTFVPGGDYNEDGLVDLLDYDLWKSEFGSSGIGLLADGNADGQVDLSDYTVWRDNLGATALSAVPTLAASIVSVPEPAAIVLLAVGSLAVFTARRRYLAG</sequence>
<proteinExistence type="predicted"/>
<dbReference type="EMBL" id="CP036278">
    <property type="protein sequence ID" value="QDU56356.1"/>
    <property type="molecule type" value="Genomic_DNA"/>
</dbReference>
<dbReference type="NCBIfam" id="TIGR02595">
    <property type="entry name" value="PEP_CTERM"/>
    <property type="match status" value="1"/>
</dbReference>
<dbReference type="OrthoDB" id="233456at2"/>
<dbReference type="InterPro" id="IPR036439">
    <property type="entry name" value="Dockerin_dom_sf"/>
</dbReference>
<dbReference type="GO" id="GO:0000272">
    <property type="term" value="P:polysaccharide catabolic process"/>
    <property type="evidence" value="ECO:0007669"/>
    <property type="project" value="InterPro"/>
</dbReference>
<dbReference type="Proteomes" id="UP000315750">
    <property type="component" value="Chromosome"/>
</dbReference>
<dbReference type="SUPFAM" id="SSF63446">
    <property type="entry name" value="Type I dockerin domain"/>
    <property type="match status" value="1"/>
</dbReference>
<dbReference type="InterPro" id="IPR013424">
    <property type="entry name" value="Ice-binding_C"/>
</dbReference>
<gene>
    <name evidence="3" type="ORF">Pan181_25650</name>
</gene>
<organism evidence="3 4">
    <name type="scientific">Aeoliella mucimassa</name>
    <dbReference type="NCBI Taxonomy" id="2527972"/>
    <lineage>
        <taxon>Bacteria</taxon>
        <taxon>Pseudomonadati</taxon>
        <taxon>Planctomycetota</taxon>
        <taxon>Planctomycetia</taxon>
        <taxon>Pirellulales</taxon>
        <taxon>Lacipirellulaceae</taxon>
        <taxon>Aeoliella</taxon>
    </lineage>
</organism>
<dbReference type="InterPro" id="IPR018247">
    <property type="entry name" value="EF_Hand_1_Ca_BS"/>
</dbReference>
<feature type="signal peptide" evidence="1">
    <location>
        <begin position="1"/>
        <end position="25"/>
    </location>
</feature>
<evidence type="ECO:0000313" key="3">
    <source>
        <dbReference type="EMBL" id="QDU56356.1"/>
    </source>
</evidence>
<feature type="domain" description="Ice-binding protein C-terminal" evidence="2">
    <location>
        <begin position="228"/>
        <end position="251"/>
    </location>
</feature>
<protein>
    <recommendedName>
        <fullName evidence="2">Ice-binding protein C-terminal domain-containing protein</fullName>
    </recommendedName>
</protein>